<gene>
    <name evidence="2" type="ORF">EIP91_005374</name>
</gene>
<dbReference type="Proteomes" id="UP000292702">
    <property type="component" value="Unassembled WGS sequence"/>
</dbReference>
<comment type="caution">
    <text evidence="2">The sequence shown here is derived from an EMBL/GenBank/DDBJ whole genome shotgun (WGS) entry which is preliminary data.</text>
</comment>
<proteinExistence type="predicted"/>
<organism evidence="2 3">
    <name type="scientific">Steccherinum ochraceum</name>
    <dbReference type="NCBI Taxonomy" id="92696"/>
    <lineage>
        <taxon>Eukaryota</taxon>
        <taxon>Fungi</taxon>
        <taxon>Dikarya</taxon>
        <taxon>Basidiomycota</taxon>
        <taxon>Agaricomycotina</taxon>
        <taxon>Agaricomycetes</taxon>
        <taxon>Polyporales</taxon>
        <taxon>Steccherinaceae</taxon>
        <taxon>Steccherinum</taxon>
    </lineage>
</organism>
<name>A0A4R0RD95_9APHY</name>
<evidence type="ECO:0000256" key="1">
    <source>
        <dbReference type="SAM" id="MobiDB-lite"/>
    </source>
</evidence>
<feature type="compositionally biased region" description="Low complexity" evidence="1">
    <location>
        <begin position="331"/>
        <end position="353"/>
    </location>
</feature>
<dbReference type="OrthoDB" id="3319028at2759"/>
<feature type="region of interest" description="Disordered" evidence="1">
    <location>
        <begin position="291"/>
        <end position="316"/>
    </location>
</feature>
<evidence type="ECO:0000313" key="2">
    <source>
        <dbReference type="EMBL" id="TCD63465.1"/>
    </source>
</evidence>
<dbReference type="EMBL" id="RWJN01000296">
    <property type="protein sequence ID" value="TCD63465.1"/>
    <property type="molecule type" value="Genomic_DNA"/>
</dbReference>
<reference evidence="2 3" key="1">
    <citation type="submission" date="2018-11" db="EMBL/GenBank/DDBJ databases">
        <title>Genome assembly of Steccherinum ochraceum LE-BIN_3174, the white-rot fungus of the Steccherinaceae family (The Residual Polyporoid clade, Polyporales, Basidiomycota).</title>
        <authorList>
            <person name="Fedorova T.V."/>
            <person name="Glazunova O.A."/>
            <person name="Landesman E.O."/>
            <person name="Moiseenko K.V."/>
            <person name="Psurtseva N.V."/>
            <person name="Savinova O.S."/>
            <person name="Shakhova N.V."/>
            <person name="Tyazhelova T.V."/>
            <person name="Vasina D.V."/>
        </authorList>
    </citation>
    <scope>NUCLEOTIDE SEQUENCE [LARGE SCALE GENOMIC DNA]</scope>
    <source>
        <strain evidence="2 3">LE-BIN_3174</strain>
    </source>
</reference>
<sequence length="413" mass="45114">MAFLVVDFDSFSATETALCVQANRLLHALCRLPPKDSLQYIGWEANFYGEIMTIHELQRSDSKARVHALVVSALLCYARSSSSSDHNVASIHVEDPEVLKSLQHRGNLCYSSFNTGLGHGTEHVWWTDLKPTRQPNEIRQRTSSSGDEPGESLGKRRRATPLPSHAVSPPEVAPQSASLLHKRVRFSDGSHVEDSPEVNGLDESSDESEDEPLAKSPSSKGSQSQSSSQRDIHSEKLEPRYLEDVGTPMVFTSLVTCIKCCSMGMECQFNLRVSYNCLVCTREGIPQRKFPQRANAAENGKKAVSKEGRMSQEDKTAVKNATRTLIAQRHSSAAKTNASSASTSTGAGGSKNAKVATPARQKAQNVQKGESDSKSAETGVSVPKAMVIDMMGELKIIRQRAEILQTRCEQLLG</sequence>
<evidence type="ECO:0000313" key="3">
    <source>
        <dbReference type="Proteomes" id="UP000292702"/>
    </source>
</evidence>
<feature type="compositionally biased region" description="Polar residues" evidence="1">
    <location>
        <begin position="134"/>
        <end position="146"/>
    </location>
</feature>
<protein>
    <submittedName>
        <fullName evidence="2">Uncharacterized protein</fullName>
    </submittedName>
</protein>
<accession>A0A4R0RD95</accession>
<feature type="compositionally biased region" description="Basic and acidic residues" evidence="1">
    <location>
        <begin position="230"/>
        <end position="239"/>
    </location>
</feature>
<feature type="region of interest" description="Disordered" evidence="1">
    <location>
        <begin position="134"/>
        <end position="239"/>
    </location>
</feature>
<feature type="region of interest" description="Disordered" evidence="1">
    <location>
        <begin position="328"/>
        <end position="379"/>
    </location>
</feature>
<keyword evidence="3" id="KW-1185">Reference proteome</keyword>
<feature type="compositionally biased region" description="Basic and acidic residues" evidence="1">
    <location>
        <begin position="185"/>
        <end position="194"/>
    </location>
</feature>
<feature type="compositionally biased region" description="Basic and acidic residues" evidence="1">
    <location>
        <begin position="299"/>
        <end position="316"/>
    </location>
</feature>
<dbReference type="AlphaFoldDB" id="A0A4R0RD95"/>
<feature type="compositionally biased region" description="Low complexity" evidence="1">
    <location>
        <begin position="216"/>
        <end position="229"/>
    </location>
</feature>